<evidence type="ECO:0000256" key="1">
    <source>
        <dbReference type="ARBA" id="ARBA00007274"/>
    </source>
</evidence>
<keyword evidence="4 9" id="KW-0808">Transferase</keyword>
<dbReference type="InterPro" id="IPR018357">
    <property type="entry name" value="Hexapep_transf_CS"/>
</dbReference>
<comment type="similarity">
    <text evidence="1">Belongs to the transferase hexapeptide repeat family.</text>
</comment>
<dbReference type="PROSITE" id="PS00101">
    <property type="entry name" value="HEXAPEP_TRANSFERASES"/>
    <property type="match status" value="1"/>
</dbReference>
<comment type="catalytic activity">
    <reaction evidence="8">
        <text>chloramphenicol + acetyl-CoA = chloramphenicol 3-acetate + CoA</text>
        <dbReference type="Rhea" id="RHEA:18421"/>
        <dbReference type="ChEBI" id="CHEBI:16730"/>
        <dbReference type="ChEBI" id="CHEBI:17698"/>
        <dbReference type="ChEBI" id="CHEBI:57287"/>
        <dbReference type="ChEBI" id="CHEBI:57288"/>
        <dbReference type="EC" id="2.3.1.28"/>
    </reaction>
</comment>
<dbReference type="Gene3D" id="2.160.10.10">
    <property type="entry name" value="Hexapeptide repeat proteins"/>
    <property type="match status" value="1"/>
</dbReference>
<dbReference type="PANTHER" id="PTHR43300:SF12">
    <property type="entry name" value="CHLORAMPHENICOL ACETYLTRANSFERASE"/>
    <property type="match status" value="1"/>
</dbReference>
<keyword evidence="10" id="KW-1185">Reference proteome</keyword>
<evidence type="ECO:0000256" key="2">
    <source>
        <dbReference type="ARBA" id="ARBA00013235"/>
    </source>
</evidence>
<keyword evidence="5" id="KW-0677">Repeat</keyword>
<evidence type="ECO:0000256" key="3">
    <source>
        <dbReference type="ARBA" id="ARBA00020291"/>
    </source>
</evidence>
<dbReference type="GO" id="GO:0008811">
    <property type="term" value="F:chloramphenicol O-acetyltransferase activity"/>
    <property type="evidence" value="ECO:0007669"/>
    <property type="project" value="UniProtKB-EC"/>
</dbReference>
<dbReference type="AlphaFoldDB" id="A0A4R5ZYY3"/>
<dbReference type="GO" id="GO:0046677">
    <property type="term" value="P:response to antibiotic"/>
    <property type="evidence" value="ECO:0007669"/>
    <property type="project" value="UniProtKB-KW"/>
</dbReference>
<dbReference type="InterPro" id="IPR001451">
    <property type="entry name" value="Hexapep"/>
</dbReference>
<proteinExistence type="inferred from homology"/>
<keyword evidence="6" id="KW-0046">Antibiotic resistance</keyword>
<dbReference type="OrthoDB" id="9815592at2"/>
<dbReference type="CDD" id="cd03349">
    <property type="entry name" value="LbH_XAT"/>
    <property type="match status" value="1"/>
</dbReference>
<comment type="caution">
    <text evidence="9">The sequence shown here is derived from an EMBL/GenBank/DDBJ whole genome shotgun (WGS) entry which is preliminary data.</text>
</comment>
<keyword evidence="7" id="KW-0012">Acyltransferase</keyword>
<accession>A0A4R5ZYY3</accession>
<evidence type="ECO:0000313" key="10">
    <source>
        <dbReference type="Proteomes" id="UP000295701"/>
    </source>
</evidence>
<dbReference type="InterPro" id="IPR050179">
    <property type="entry name" value="Trans_hexapeptide_repeat"/>
</dbReference>
<gene>
    <name evidence="9" type="ORF">E2L08_15145</name>
</gene>
<dbReference type="SUPFAM" id="SSF51161">
    <property type="entry name" value="Trimeric LpxA-like enzymes"/>
    <property type="match status" value="1"/>
</dbReference>
<evidence type="ECO:0000256" key="4">
    <source>
        <dbReference type="ARBA" id="ARBA00022679"/>
    </source>
</evidence>
<sequence>MARISLALTGADLDALRSRGFRLGGLMAAAQIDAASRFEGPVSLGATVAPGAFLDIGAFCNLSGGTLNNLRAGRYCSVAAGVVIGAHEHPTDWLTTSRLAYYPQVHGWDRLMAPDRLAEIAAAKPAFPDACPVTKLGADVWIGQGAYLRAGITVGTGAVIGARATVTRDVPPYAVVTGTPGRVARLRFPDAVAERLMASRWWDYSIYDLFGAPMDDAEAALDAIEARVSAGDLRPYAGPVITAPELADPASLIARLAPAPTS</sequence>
<dbReference type="EMBL" id="SNAA01000021">
    <property type="protein sequence ID" value="TDL75247.1"/>
    <property type="molecule type" value="Genomic_DNA"/>
</dbReference>
<evidence type="ECO:0000256" key="7">
    <source>
        <dbReference type="ARBA" id="ARBA00023315"/>
    </source>
</evidence>
<evidence type="ECO:0000256" key="8">
    <source>
        <dbReference type="ARBA" id="ARBA00047633"/>
    </source>
</evidence>
<dbReference type="InterPro" id="IPR011004">
    <property type="entry name" value="Trimer_LpxA-like_sf"/>
</dbReference>
<protein>
    <recommendedName>
        <fullName evidence="3">Chloramphenicol acetyltransferase</fullName>
        <ecNumber evidence="2">2.3.1.28</ecNumber>
    </recommendedName>
</protein>
<reference evidence="9 10" key="1">
    <citation type="submission" date="2019-03" db="EMBL/GenBank/DDBJ databases">
        <title>Primorskyibacter sp. SS33 isolated from sediments.</title>
        <authorList>
            <person name="Xunke S."/>
        </authorList>
    </citation>
    <scope>NUCLEOTIDE SEQUENCE [LARGE SCALE GENOMIC DNA]</scope>
    <source>
        <strain evidence="9 10">SS33</strain>
    </source>
</reference>
<organism evidence="9 10">
    <name type="scientific">Palleronia sediminis</name>
    <dbReference type="NCBI Taxonomy" id="2547833"/>
    <lineage>
        <taxon>Bacteria</taxon>
        <taxon>Pseudomonadati</taxon>
        <taxon>Pseudomonadota</taxon>
        <taxon>Alphaproteobacteria</taxon>
        <taxon>Rhodobacterales</taxon>
        <taxon>Roseobacteraceae</taxon>
        <taxon>Palleronia</taxon>
    </lineage>
</organism>
<evidence type="ECO:0000313" key="9">
    <source>
        <dbReference type="EMBL" id="TDL75247.1"/>
    </source>
</evidence>
<name>A0A4R5ZYY3_9RHOB</name>
<dbReference type="EC" id="2.3.1.28" evidence="2"/>
<evidence type="ECO:0000256" key="6">
    <source>
        <dbReference type="ARBA" id="ARBA00023251"/>
    </source>
</evidence>
<dbReference type="RefSeq" id="WP_133397942.1">
    <property type="nucleotide sequence ID" value="NZ_SNAA01000021.1"/>
</dbReference>
<dbReference type="Proteomes" id="UP000295701">
    <property type="component" value="Unassembled WGS sequence"/>
</dbReference>
<dbReference type="Pfam" id="PF00132">
    <property type="entry name" value="Hexapep"/>
    <property type="match status" value="1"/>
</dbReference>
<evidence type="ECO:0000256" key="5">
    <source>
        <dbReference type="ARBA" id="ARBA00022737"/>
    </source>
</evidence>
<dbReference type="PANTHER" id="PTHR43300">
    <property type="entry name" value="ACETYLTRANSFERASE"/>
    <property type="match status" value="1"/>
</dbReference>